<proteinExistence type="predicted"/>
<feature type="compositionally biased region" description="Basic residues" evidence="1">
    <location>
        <begin position="1"/>
        <end position="21"/>
    </location>
</feature>
<dbReference type="InterPro" id="IPR056592">
    <property type="entry name" value="Beta-prop_At3g26010-like"/>
</dbReference>
<feature type="domain" description="F-box" evidence="2">
    <location>
        <begin position="26"/>
        <end position="66"/>
    </location>
</feature>
<dbReference type="Proteomes" id="UP000324897">
    <property type="component" value="Chromosome 5"/>
</dbReference>
<dbReference type="AlphaFoldDB" id="A0A5J9WH72"/>
<dbReference type="OrthoDB" id="605328at2759"/>
<gene>
    <name evidence="3" type="ORF">EJB05_06191</name>
</gene>
<dbReference type="Gramene" id="TVU46644">
    <property type="protein sequence ID" value="TVU46644"/>
    <property type="gene ID" value="EJB05_06191"/>
</dbReference>
<dbReference type="InterPro" id="IPR055290">
    <property type="entry name" value="At3g26010-like"/>
</dbReference>
<organism evidence="3 4">
    <name type="scientific">Eragrostis curvula</name>
    <name type="common">weeping love grass</name>
    <dbReference type="NCBI Taxonomy" id="38414"/>
    <lineage>
        <taxon>Eukaryota</taxon>
        <taxon>Viridiplantae</taxon>
        <taxon>Streptophyta</taxon>
        <taxon>Embryophyta</taxon>
        <taxon>Tracheophyta</taxon>
        <taxon>Spermatophyta</taxon>
        <taxon>Magnoliopsida</taxon>
        <taxon>Liliopsida</taxon>
        <taxon>Poales</taxon>
        <taxon>Poaceae</taxon>
        <taxon>PACMAD clade</taxon>
        <taxon>Chloridoideae</taxon>
        <taxon>Eragrostideae</taxon>
        <taxon>Eragrostidinae</taxon>
        <taxon>Eragrostis</taxon>
    </lineage>
</organism>
<dbReference type="Pfam" id="PF00646">
    <property type="entry name" value="F-box"/>
    <property type="match status" value="1"/>
</dbReference>
<accession>A0A5J9WH72</accession>
<dbReference type="PANTHER" id="PTHR35546:SF105">
    <property type="entry name" value="OS05G0139200 PROTEIN"/>
    <property type="match status" value="1"/>
</dbReference>
<dbReference type="Gene3D" id="1.20.1280.50">
    <property type="match status" value="1"/>
</dbReference>
<protein>
    <recommendedName>
        <fullName evidence="2">F-box domain-containing protein</fullName>
    </recommendedName>
</protein>
<dbReference type="EMBL" id="RWGY01000004">
    <property type="protein sequence ID" value="TVU46644.1"/>
    <property type="molecule type" value="Genomic_DNA"/>
</dbReference>
<dbReference type="NCBIfam" id="TIGR01640">
    <property type="entry name" value="F_box_assoc_1"/>
    <property type="match status" value="1"/>
</dbReference>
<dbReference type="InterPro" id="IPR001810">
    <property type="entry name" value="F-box_dom"/>
</dbReference>
<keyword evidence="4" id="KW-1185">Reference proteome</keyword>
<feature type="region of interest" description="Disordered" evidence="1">
    <location>
        <begin position="1"/>
        <end position="24"/>
    </location>
</feature>
<evidence type="ECO:0000259" key="2">
    <source>
        <dbReference type="SMART" id="SM00256"/>
    </source>
</evidence>
<dbReference type="Pfam" id="PF24750">
    <property type="entry name" value="b-prop_At3g26010-like"/>
    <property type="match status" value="1"/>
</dbReference>
<name>A0A5J9WH72_9POAL</name>
<reference evidence="3 4" key="1">
    <citation type="journal article" date="2019" name="Sci. Rep.">
        <title>A high-quality genome of Eragrostis curvula grass provides insights into Poaceae evolution and supports new strategies to enhance forage quality.</title>
        <authorList>
            <person name="Carballo J."/>
            <person name="Santos B.A.C.M."/>
            <person name="Zappacosta D."/>
            <person name="Garbus I."/>
            <person name="Selva J.P."/>
            <person name="Gallo C.A."/>
            <person name="Diaz A."/>
            <person name="Albertini E."/>
            <person name="Caccamo M."/>
            <person name="Echenique V."/>
        </authorList>
    </citation>
    <scope>NUCLEOTIDE SEQUENCE [LARGE SCALE GENOMIC DNA]</scope>
    <source>
        <strain evidence="4">cv. Victoria</strain>
        <tissue evidence="3">Leaf</tissue>
    </source>
</reference>
<dbReference type="PANTHER" id="PTHR35546">
    <property type="entry name" value="F-BOX PROTEIN INTERACTION DOMAIN PROTEIN-RELATED"/>
    <property type="match status" value="1"/>
</dbReference>
<feature type="non-terminal residue" evidence="3">
    <location>
        <position position="1"/>
    </location>
</feature>
<dbReference type="SUPFAM" id="SSF81383">
    <property type="entry name" value="F-box domain"/>
    <property type="match status" value="1"/>
</dbReference>
<dbReference type="SMART" id="SM00256">
    <property type="entry name" value="FBOX"/>
    <property type="match status" value="1"/>
</dbReference>
<comment type="caution">
    <text evidence="3">The sequence shown here is derived from an EMBL/GenBank/DDBJ whole genome shotgun (WGS) entry which is preliminary data.</text>
</comment>
<dbReference type="InterPro" id="IPR017451">
    <property type="entry name" value="F-box-assoc_interact_dom"/>
</dbReference>
<dbReference type="InterPro" id="IPR036047">
    <property type="entry name" value="F-box-like_dom_sf"/>
</dbReference>
<dbReference type="SUPFAM" id="SSF63825">
    <property type="entry name" value="YWTD domain"/>
    <property type="match status" value="1"/>
</dbReference>
<evidence type="ECO:0000313" key="4">
    <source>
        <dbReference type="Proteomes" id="UP000324897"/>
    </source>
</evidence>
<sequence length="389" mass="44975">MAKRSRKKKSRKKKPKKKRPQRVPTLSDDLIVEILCRVPYRSLCRFKGVSRSWLALCSDPDIRKKSPQTLSGFFCYARVHDDDEHGLRFLNISGRGRPLVDPSLPFLQGLGYDSFMFKQCCSGLVLCSCRKSSWGSFEADYVVCNPATRKWTVLPDTGEQHNAIHTLCLGFNPSMPSCFYVFLFVLNPSQYLMRVKIYSSETGAWIFRQHEWGDDSIKLNDDAGPVFCNGNLYAVTSDLSLITVDTEGTTWRKILMPHRSLLAKFLEFEAFITHSQGRLYATHIDSRNDNQLSIWQFEADGNEHWALKHTASITRLLGRHKDRYNEFYQVIAAHPELNLIFFSGGRDNELMSYDLDNQEVRRICTLEKYFQFPVLPYIPCFAEWPTHSH</sequence>
<evidence type="ECO:0000313" key="3">
    <source>
        <dbReference type="EMBL" id="TVU46644.1"/>
    </source>
</evidence>
<evidence type="ECO:0000256" key="1">
    <source>
        <dbReference type="SAM" id="MobiDB-lite"/>
    </source>
</evidence>